<comment type="caution">
    <text evidence="1">The sequence shown here is derived from an EMBL/GenBank/DDBJ whole genome shotgun (WGS) entry which is preliminary data.</text>
</comment>
<protein>
    <submittedName>
        <fullName evidence="1">Uncharacterized protein</fullName>
    </submittedName>
</protein>
<accession>A0A0G1XB49</accession>
<evidence type="ECO:0000313" key="2">
    <source>
        <dbReference type="Proteomes" id="UP000034846"/>
    </source>
</evidence>
<organism evidence="1 2">
    <name type="scientific">Candidatus Uhrbacteria bacterium GW2011_GWD2_52_7</name>
    <dbReference type="NCBI Taxonomy" id="1618989"/>
    <lineage>
        <taxon>Bacteria</taxon>
        <taxon>Candidatus Uhriibacteriota</taxon>
    </lineage>
</organism>
<proteinExistence type="predicted"/>
<sequence>MELRWITSEDVAIDMFGSSWADYVIDVNVTLFPRYESGSDIDDAFTVDMNDMKTRVEVNAS</sequence>
<dbReference type="Proteomes" id="UP000034846">
    <property type="component" value="Unassembled WGS sequence"/>
</dbReference>
<name>A0A0G1XB49_9BACT</name>
<gene>
    <name evidence="1" type="ORF">UY72_C0069G0007</name>
</gene>
<evidence type="ECO:0000313" key="1">
    <source>
        <dbReference type="EMBL" id="KKW28533.1"/>
    </source>
</evidence>
<reference evidence="1 2" key="1">
    <citation type="journal article" date="2015" name="Nature">
        <title>rRNA introns, odd ribosomes, and small enigmatic genomes across a large radiation of phyla.</title>
        <authorList>
            <person name="Brown C.T."/>
            <person name="Hug L.A."/>
            <person name="Thomas B.C."/>
            <person name="Sharon I."/>
            <person name="Castelle C.J."/>
            <person name="Singh A."/>
            <person name="Wilkins M.J."/>
            <person name="Williams K.H."/>
            <person name="Banfield J.F."/>
        </authorList>
    </citation>
    <scope>NUCLEOTIDE SEQUENCE [LARGE SCALE GENOMIC DNA]</scope>
</reference>
<dbReference type="EMBL" id="LCRD01000069">
    <property type="protein sequence ID" value="KKW28533.1"/>
    <property type="molecule type" value="Genomic_DNA"/>
</dbReference>
<dbReference type="AlphaFoldDB" id="A0A0G1XB49"/>